<name>A0A6S7I0R0_PARCT</name>
<organism evidence="1 2">
    <name type="scientific">Paramuricea clavata</name>
    <name type="common">Red gorgonian</name>
    <name type="synonym">Violescent sea-whip</name>
    <dbReference type="NCBI Taxonomy" id="317549"/>
    <lineage>
        <taxon>Eukaryota</taxon>
        <taxon>Metazoa</taxon>
        <taxon>Cnidaria</taxon>
        <taxon>Anthozoa</taxon>
        <taxon>Octocorallia</taxon>
        <taxon>Malacalcyonacea</taxon>
        <taxon>Plexauridae</taxon>
        <taxon>Paramuricea</taxon>
    </lineage>
</organism>
<dbReference type="OrthoDB" id="5985115at2759"/>
<dbReference type="EMBL" id="CACRXK020007293">
    <property type="protein sequence ID" value="CAB4011864.1"/>
    <property type="molecule type" value="Genomic_DNA"/>
</dbReference>
<dbReference type="InterPro" id="IPR025048">
    <property type="entry name" value="DUF3987"/>
</dbReference>
<sequence>MNERTTEKDEQSRTIILPHCTWDKFGDILANNGGKLYGLFDEMISFFSTMNMYSSSRAAVQDNREYQDFLKMFTGKGKTRETITGNANFNMSQTSLTLLGFTQPQSALPIIHNPQNNAKGFTSRILWYFPKPIYSRLKDLELTTEEMQIAKEGEEMLLQMLANLYLAAEDTFTITENDKIVDVKVTRDRYSLSEDAKHLFAKIHDDWEINLCQKYHYDTLISGLFARGNSHVIRLAVPLHHLFEVFKDDDVEDGNTGSQDNHYTMAYDDDDVDIIPDSLQQDASSTSSQQAHSTPTERVVKAPAIMAAHSIVDSCLRHCCKYF</sequence>
<keyword evidence="2" id="KW-1185">Reference proteome</keyword>
<comment type="caution">
    <text evidence="1">The sequence shown here is derived from an EMBL/GenBank/DDBJ whole genome shotgun (WGS) entry which is preliminary data.</text>
</comment>
<accession>A0A6S7I0R0</accession>
<evidence type="ECO:0000313" key="1">
    <source>
        <dbReference type="EMBL" id="CAB4011864.1"/>
    </source>
</evidence>
<protein>
    <submittedName>
        <fullName evidence="1">Uncharacterized protein</fullName>
    </submittedName>
</protein>
<reference evidence="1" key="1">
    <citation type="submission" date="2020-04" db="EMBL/GenBank/DDBJ databases">
        <authorList>
            <person name="Alioto T."/>
            <person name="Alioto T."/>
            <person name="Gomez Garrido J."/>
        </authorList>
    </citation>
    <scope>NUCLEOTIDE SEQUENCE</scope>
    <source>
        <strain evidence="1">A484AB</strain>
    </source>
</reference>
<gene>
    <name evidence="1" type="ORF">PACLA_8A006088</name>
</gene>
<proteinExistence type="predicted"/>
<dbReference type="Pfam" id="PF13148">
    <property type="entry name" value="DUF3987"/>
    <property type="match status" value="1"/>
</dbReference>
<dbReference type="AlphaFoldDB" id="A0A6S7I0R0"/>
<dbReference type="Proteomes" id="UP001152795">
    <property type="component" value="Unassembled WGS sequence"/>
</dbReference>
<evidence type="ECO:0000313" key="2">
    <source>
        <dbReference type="Proteomes" id="UP001152795"/>
    </source>
</evidence>